<gene>
    <name evidence="2" type="ORF">SAMN02745120_0562</name>
</gene>
<sequence>MEVLNLLELLEDIIEEGSKLPFGNKVMIDKSKALEILRDVRISLPDEVKQAEWINTERQRIIDDAKEEAEKMIKDTEDYIKQKVADSEITKKAQENAKEIIEKAENKAKDLKDGSREYAIEVLKKLDTDLGKLNSRLQKNMQELREFDL</sequence>
<evidence type="ECO:0000313" key="3">
    <source>
        <dbReference type="Proteomes" id="UP000243406"/>
    </source>
</evidence>
<protein>
    <recommendedName>
        <fullName evidence="4">ATPase</fullName>
    </recommendedName>
</protein>
<keyword evidence="3" id="KW-1185">Reference proteome</keyword>
<proteinExistence type="predicted"/>
<dbReference type="Proteomes" id="UP000243406">
    <property type="component" value="Unassembled WGS sequence"/>
</dbReference>
<accession>A0A1T4ZYZ8</accession>
<organism evidence="2 3">
    <name type="scientific">Acetoanaerobium noterae</name>
    <dbReference type="NCBI Taxonomy" id="745369"/>
    <lineage>
        <taxon>Bacteria</taxon>
        <taxon>Bacillati</taxon>
        <taxon>Bacillota</taxon>
        <taxon>Clostridia</taxon>
        <taxon>Peptostreptococcales</taxon>
        <taxon>Filifactoraceae</taxon>
        <taxon>Acetoanaerobium</taxon>
    </lineage>
</organism>
<dbReference type="RefSeq" id="WP_013362050.1">
    <property type="nucleotide sequence ID" value="NZ_CP154629.1"/>
</dbReference>
<name>A0A1T4ZYZ8_9FIRM</name>
<dbReference type="SUPFAM" id="SSF47162">
    <property type="entry name" value="Apolipoprotein"/>
    <property type="match status" value="1"/>
</dbReference>
<dbReference type="AlphaFoldDB" id="A0A1T4ZYZ8"/>
<keyword evidence="1" id="KW-0175">Coiled coil</keyword>
<dbReference type="EMBL" id="FUYN01000001">
    <property type="protein sequence ID" value="SKB27962.1"/>
    <property type="molecule type" value="Genomic_DNA"/>
</dbReference>
<evidence type="ECO:0000256" key="1">
    <source>
        <dbReference type="SAM" id="Coils"/>
    </source>
</evidence>
<evidence type="ECO:0008006" key="4">
    <source>
        <dbReference type="Google" id="ProtNLM"/>
    </source>
</evidence>
<reference evidence="3" key="1">
    <citation type="submission" date="2017-02" db="EMBL/GenBank/DDBJ databases">
        <authorList>
            <person name="Varghese N."/>
            <person name="Submissions S."/>
        </authorList>
    </citation>
    <scope>NUCLEOTIDE SEQUENCE [LARGE SCALE GENOMIC DNA]</scope>
    <source>
        <strain evidence="3">ATCC 35199</strain>
    </source>
</reference>
<dbReference type="Gene3D" id="1.20.120.20">
    <property type="entry name" value="Apolipoprotein"/>
    <property type="match status" value="1"/>
</dbReference>
<feature type="coiled-coil region" evidence="1">
    <location>
        <begin position="62"/>
        <end position="143"/>
    </location>
</feature>
<evidence type="ECO:0000313" key="2">
    <source>
        <dbReference type="EMBL" id="SKB27962.1"/>
    </source>
</evidence>
<dbReference type="OrthoDB" id="1690557at2"/>